<protein>
    <recommendedName>
        <fullName evidence="8">Thioredoxin domain-containing protein</fullName>
    </recommendedName>
</protein>
<keyword evidence="5" id="KW-0472">Membrane</keyword>
<sequence>MAQLLQRQLLRQITQATRTLPFVRTQMRVFSNGQDPRDRRTEGRDAFDQKEREKVNKAPDMDEKDETSFQDRFMFVKVGFYSVLVFGSLILINNYMTNLVKQRQARLNGEPEVLTEKDKINKVGGNWVLKDLNGNTFGSANLNGTYYLLYFGFSLCPDVCPISMMKLTKAIRKIKNSKEGQQYYKVKGVFVTVNPEMDTPPKLKEFCDMFDKEDLIPLRENSNQAFNLLNMLSEFKVPVGLNDDEREKIKAYFDRKKEKEGRFARLKFWKRRQEFDPLEGMMNDHSRVFYLMGADNRFLAFYPLDIDETELAQNVIEDISYDMGNKYIGSGNRPPTNMNFNK</sequence>
<keyword evidence="3" id="KW-1015">Disulfide bond</keyword>
<gene>
    <name evidence="6" type="ORF">FGO68_gene8966</name>
</gene>
<organism evidence="6 7">
    <name type="scientific">Halteria grandinella</name>
    <dbReference type="NCBI Taxonomy" id="5974"/>
    <lineage>
        <taxon>Eukaryota</taxon>
        <taxon>Sar</taxon>
        <taxon>Alveolata</taxon>
        <taxon>Ciliophora</taxon>
        <taxon>Intramacronucleata</taxon>
        <taxon>Spirotrichea</taxon>
        <taxon>Stichotrichia</taxon>
        <taxon>Sporadotrichida</taxon>
        <taxon>Halteriidae</taxon>
        <taxon>Halteria</taxon>
    </lineage>
</organism>
<evidence type="ECO:0000256" key="1">
    <source>
        <dbReference type="ARBA" id="ARBA00010996"/>
    </source>
</evidence>
<feature type="disulfide bond" description="Redox-active" evidence="3">
    <location>
        <begin position="156"/>
        <end position="160"/>
    </location>
</feature>
<evidence type="ECO:0000256" key="5">
    <source>
        <dbReference type="SAM" id="Phobius"/>
    </source>
</evidence>
<dbReference type="EMBL" id="RRYP01021749">
    <property type="protein sequence ID" value="TNV72580.1"/>
    <property type="molecule type" value="Genomic_DNA"/>
</dbReference>
<comment type="similarity">
    <text evidence="1">Belongs to the SCO1/2 family.</text>
</comment>
<dbReference type="InterPro" id="IPR003782">
    <property type="entry name" value="SCO1/SenC"/>
</dbReference>
<keyword evidence="7" id="KW-1185">Reference proteome</keyword>
<feature type="region of interest" description="Disordered" evidence="4">
    <location>
        <begin position="28"/>
        <end position="63"/>
    </location>
</feature>
<evidence type="ECO:0000313" key="6">
    <source>
        <dbReference type="EMBL" id="TNV72580.1"/>
    </source>
</evidence>
<evidence type="ECO:0008006" key="8">
    <source>
        <dbReference type="Google" id="ProtNLM"/>
    </source>
</evidence>
<keyword evidence="2" id="KW-0479">Metal-binding</keyword>
<dbReference type="Pfam" id="PF02630">
    <property type="entry name" value="SCO1-SenC"/>
    <property type="match status" value="1"/>
</dbReference>
<comment type="caution">
    <text evidence="6">The sequence shown here is derived from an EMBL/GenBank/DDBJ whole genome shotgun (WGS) entry which is preliminary data.</text>
</comment>
<dbReference type="PANTHER" id="PTHR12151:SF25">
    <property type="entry name" value="LINALOOL DEHYDRATASE_ISOMERASE DOMAIN-CONTAINING PROTEIN"/>
    <property type="match status" value="1"/>
</dbReference>
<keyword evidence="2" id="KW-0186">Copper</keyword>
<feature type="transmembrane region" description="Helical" evidence="5">
    <location>
        <begin position="78"/>
        <end position="96"/>
    </location>
</feature>
<dbReference type="AlphaFoldDB" id="A0A8J8NDT6"/>
<evidence type="ECO:0000313" key="7">
    <source>
        <dbReference type="Proteomes" id="UP000785679"/>
    </source>
</evidence>
<feature type="binding site" evidence="2">
    <location>
        <position position="156"/>
    </location>
    <ligand>
        <name>Cu cation</name>
        <dbReference type="ChEBI" id="CHEBI:23378"/>
    </ligand>
</feature>
<name>A0A8J8NDT6_HALGN</name>
<dbReference type="OrthoDB" id="270009at2759"/>
<dbReference type="InterPro" id="IPR036249">
    <property type="entry name" value="Thioredoxin-like_sf"/>
</dbReference>
<accession>A0A8J8NDT6</accession>
<feature type="binding site" evidence="2">
    <location>
        <position position="285"/>
    </location>
    <ligand>
        <name>Cu cation</name>
        <dbReference type="ChEBI" id="CHEBI:23378"/>
    </ligand>
</feature>
<dbReference type="CDD" id="cd02968">
    <property type="entry name" value="SCO"/>
    <property type="match status" value="1"/>
</dbReference>
<dbReference type="Gene3D" id="3.40.30.10">
    <property type="entry name" value="Glutaredoxin"/>
    <property type="match status" value="1"/>
</dbReference>
<keyword evidence="5" id="KW-0812">Transmembrane</keyword>
<feature type="binding site" evidence="2">
    <location>
        <position position="160"/>
    </location>
    <ligand>
        <name>Cu cation</name>
        <dbReference type="ChEBI" id="CHEBI:23378"/>
    </ligand>
</feature>
<dbReference type="PANTHER" id="PTHR12151">
    <property type="entry name" value="ELECTRON TRANSPORT PROTIN SCO1/SENC FAMILY MEMBER"/>
    <property type="match status" value="1"/>
</dbReference>
<evidence type="ECO:0000256" key="2">
    <source>
        <dbReference type="PIRSR" id="PIRSR603782-1"/>
    </source>
</evidence>
<evidence type="ECO:0000256" key="4">
    <source>
        <dbReference type="SAM" id="MobiDB-lite"/>
    </source>
</evidence>
<reference evidence="6" key="1">
    <citation type="submission" date="2019-06" db="EMBL/GenBank/DDBJ databases">
        <authorList>
            <person name="Zheng W."/>
        </authorList>
    </citation>
    <scope>NUCLEOTIDE SEQUENCE</scope>
    <source>
        <strain evidence="6">QDHG01</strain>
    </source>
</reference>
<feature type="compositionally biased region" description="Basic and acidic residues" evidence="4">
    <location>
        <begin position="35"/>
        <end position="63"/>
    </location>
</feature>
<dbReference type="Proteomes" id="UP000785679">
    <property type="component" value="Unassembled WGS sequence"/>
</dbReference>
<dbReference type="GO" id="GO:0046872">
    <property type="term" value="F:metal ion binding"/>
    <property type="evidence" value="ECO:0007669"/>
    <property type="project" value="UniProtKB-KW"/>
</dbReference>
<keyword evidence="5" id="KW-1133">Transmembrane helix</keyword>
<evidence type="ECO:0000256" key="3">
    <source>
        <dbReference type="PIRSR" id="PIRSR603782-2"/>
    </source>
</evidence>
<dbReference type="SUPFAM" id="SSF52833">
    <property type="entry name" value="Thioredoxin-like"/>
    <property type="match status" value="1"/>
</dbReference>
<proteinExistence type="inferred from homology"/>